<evidence type="ECO:0000256" key="1">
    <source>
        <dbReference type="ARBA" id="ARBA00008909"/>
    </source>
</evidence>
<comment type="caution">
    <text evidence="3">The sequence shown here is derived from an EMBL/GenBank/DDBJ whole genome shotgun (WGS) entry which is preliminary data.</text>
</comment>
<evidence type="ECO:0000313" key="3">
    <source>
        <dbReference type="EMBL" id="EFX41640.1"/>
    </source>
</evidence>
<dbReference type="GO" id="GO:0006260">
    <property type="term" value="P:DNA replication"/>
    <property type="evidence" value="ECO:0007669"/>
    <property type="project" value="UniProtKB-KW"/>
</dbReference>
<dbReference type="Proteomes" id="UP000054093">
    <property type="component" value="Unassembled WGS sequence"/>
</dbReference>
<evidence type="ECO:0000313" key="4">
    <source>
        <dbReference type="Proteomes" id="UP000054093"/>
    </source>
</evidence>
<dbReference type="Pfam" id="PF01446">
    <property type="entry name" value="Rep_1"/>
    <property type="match status" value="1"/>
</dbReference>
<evidence type="ECO:0000256" key="2">
    <source>
        <dbReference type="ARBA" id="ARBA00022705"/>
    </source>
</evidence>
<name>E7G4Q8_9HELI</name>
<organism evidence="3 4">
    <name type="scientific">Helicobacter suis HS5</name>
    <dbReference type="NCBI Taxonomy" id="710394"/>
    <lineage>
        <taxon>Bacteria</taxon>
        <taxon>Pseudomonadati</taxon>
        <taxon>Campylobacterota</taxon>
        <taxon>Epsilonproteobacteria</taxon>
        <taxon>Campylobacterales</taxon>
        <taxon>Helicobacteraceae</taxon>
        <taxon>Helicobacter</taxon>
    </lineage>
</organism>
<protein>
    <submittedName>
        <fullName evidence="3">Plasmid replication protein</fullName>
    </submittedName>
</protein>
<sequence length="340" mass="39109">MRRDRLTFAYFTSQRLAMDSLTQTTLEPYQVHKLQAQELDLPARYADINDLKKALRACECGDLLAFDKYRNRESGILALVLAWAIFCKIKWCPMCAWRKARKILGELLSIFQQIEQDHRVAYVFLTLTTRNAPLSELRALSAHMSKSWHRLQQVKAWQKSILGYIRAIEYIGDKTPVGECHLHYHSVLVVPQSYFRGGNYMTQATWCDMWQKALRSDYKPIVDIRGIRPKAKAKLQPTSLKTQANAINPALVSALCEVVKYLVKPAKIAKLDTDQFETLDTQAKGLRQYNLGGLLKEYDPLPPDELDPTLWELLEQEIYKWSGQAYSLNLSPPQTQKTLS</sequence>
<proteinExistence type="inferred from homology"/>
<dbReference type="EMBL" id="ADHO01000185">
    <property type="protein sequence ID" value="EFX41640.1"/>
    <property type="molecule type" value="Genomic_DNA"/>
</dbReference>
<keyword evidence="2" id="KW-0235">DNA replication</keyword>
<accession>E7G4Q8</accession>
<comment type="similarity">
    <text evidence="1">Belongs to the Gram-positive plasmids replication protein type 1 family.</text>
</comment>
<dbReference type="GO" id="GO:0003677">
    <property type="term" value="F:DNA binding"/>
    <property type="evidence" value="ECO:0007669"/>
    <property type="project" value="InterPro"/>
</dbReference>
<dbReference type="AlphaFoldDB" id="E7G4Q8"/>
<reference evidence="3 4" key="1">
    <citation type="journal article" date="2011" name="Vet. Res.">
        <title>Genome sequence of Helicobacter suis supports its role in gastric pathology.</title>
        <authorList>
            <person name="Vermoote M."/>
            <person name="Vandekerckhove T.T."/>
            <person name="Flahou B."/>
            <person name="Pasmans F."/>
            <person name="Smet A."/>
            <person name="De Groote D."/>
            <person name="Van Criekinge W."/>
            <person name="Ducatelle R."/>
            <person name="Haesebrouck F."/>
        </authorList>
    </citation>
    <scope>NUCLEOTIDE SEQUENCE [LARGE SCALE GENOMIC DNA]</scope>
    <source>
        <strain evidence="3 4">HS5</strain>
    </source>
</reference>
<dbReference type="InterPro" id="IPR000989">
    <property type="entry name" value="Rep"/>
</dbReference>
<gene>
    <name evidence="3" type="primary">rep</name>
    <name evidence="3" type="ORF">HSUHS5_0979</name>
</gene>